<dbReference type="AlphaFoldDB" id="A0A426TZ23"/>
<dbReference type="Pfam" id="PF12229">
    <property type="entry name" value="PG_binding_4"/>
    <property type="match status" value="1"/>
</dbReference>
<evidence type="ECO:0000259" key="3">
    <source>
        <dbReference type="Pfam" id="PF12229"/>
    </source>
</evidence>
<evidence type="ECO:0000313" key="5">
    <source>
        <dbReference type="Proteomes" id="UP000280307"/>
    </source>
</evidence>
<dbReference type="InterPro" id="IPR052913">
    <property type="entry name" value="Glycopeptide_resist_protein"/>
</dbReference>
<keyword evidence="2" id="KW-1133">Transmembrane helix</keyword>
<feature type="domain" description="YoaR-like putative peptidoglycan binding" evidence="3">
    <location>
        <begin position="107"/>
        <end position="222"/>
    </location>
</feature>
<accession>A0A426TZ23</accession>
<feature type="region of interest" description="Disordered" evidence="1">
    <location>
        <begin position="618"/>
        <end position="641"/>
    </location>
</feature>
<dbReference type="InterPro" id="IPR022029">
    <property type="entry name" value="YoaR-like_PG-bd"/>
</dbReference>
<evidence type="ECO:0000256" key="2">
    <source>
        <dbReference type="SAM" id="Phobius"/>
    </source>
</evidence>
<dbReference type="EMBL" id="RSAS01000468">
    <property type="protein sequence ID" value="RRR71181.1"/>
    <property type="molecule type" value="Genomic_DNA"/>
</dbReference>
<comment type="caution">
    <text evidence="4">The sequence shown here is derived from an EMBL/GenBank/DDBJ whole genome shotgun (WGS) entry which is preliminary data.</text>
</comment>
<reference evidence="4 5" key="1">
    <citation type="submission" date="2018-12" db="EMBL/GenBank/DDBJ databases">
        <title>Genome Sequence of Candidatus Viridilinea halotolerans isolated from saline sulfide-rich spring.</title>
        <authorList>
            <person name="Grouzdev D.S."/>
            <person name="Burganskaya E.I."/>
            <person name="Krutkina M.S."/>
            <person name="Sukhacheva M.V."/>
            <person name="Gorlenko V.M."/>
        </authorList>
    </citation>
    <scope>NUCLEOTIDE SEQUENCE [LARGE SCALE GENOMIC DNA]</scope>
    <source>
        <strain evidence="4">Chok-6</strain>
    </source>
</reference>
<dbReference type="InterPro" id="IPR007391">
    <property type="entry name" value="Vancomycin_resist_VanW"/>
</dbReference>
<name>A0A426TZ23_9CHLR</name>
<dbReference type="PANTHER" id="PTHR35788">
    <property type="entry name" value="EXPORTED PROTEIN-RELATED"/>
    <property type="match status" value="1"/>
</dbReference>
<dbReference type="Proteomes" id="UP000280307">
    <property type="component" value="Unassembled WGS sequence"/>
</dbReference>
<keyword evidence="2" id="KW-0472">Membrane</keyword>
<proteinExistence type="predicted"/>
<keyword evidence="2" id="KW-0812">Transmembrane</keyword>
<protein>
    <submittedName>
        <fullName evidence="4">Vanomycin resistance protein VanB</fullName>
    </submittedName>
</protein>
<gene>
    <name evidence="4" type="ORF">EI684_11975</name>
</gene>
<sequence>MTSLSEAADWQTEHDQSEQDTGAGARRRRSRRLWMGLLALLILLIIAASSALYNLDRSYAGRIYPNVSVHGVPVGELSASEARQSLQEHFAPFLAQPLTLTFAERQWTPSAAELGVRLELDRAVQDALTAGRGHNFFANLREVMAVYQYGLELPLHLTVDQAAMQTYLIERVAEVERPAVDARLALNGTNIAITPAVMGQQVLVSETLHEMTAVVQELAPSTVALRTSQVLPHVSDAAVSEAQAELDAILAGPVTLHVEGERGEFVWELADLVQFITIERERSAGTDRLAISLDHEQIAAQVAEIADVTEVRGRNPRVNWNNGNPRIFQEGTEGLRVDEAVASELVLAALRAPANQRNVTFPMAVVPPPVTEATLAELGLRDLLGVGRSDFAGSAAYRITNIQAGMRLLNGALVAPGEEFSFNRTIGRIDGSNGFVEGYAIVQNRTQLEWGGGICQDSTTMFRAAFWAGLPITERWGHSFYISWYDKYGFGDYGNGPGMDAAIFTGALDFKFLNDTGNWLLIQTAVDTSRSLAEVRIYGTDDGREITMAGPNITNRRPAPTEPVYVAEPSRPRGSIRQSDTARGGMTIQFTRVIERDGETLERRTFETVFRPWPNIFEVNPADLGSDGRPGPRQTPTPEGE</sequence>
<evidence type="ECO:0000256" key="1">
    <source>
        <dbReference type="SAM" id="MobiDB-lite"/>
    </source>
</evidence>
<feature type="transmembrane region" description="Helical" evidence="2">
    <location>
        <begin position="33"/>
        <end position="53"/>
    </location>
</feature>
<dbReference type="Pfam" id="PF04294">
    <property type="entry name" value="VanW"/>
    <property type="match status" value="1"/>
</dbReference>
<feature type="non-terminal residue" evidence="4">
    <location>
        <position position="641"/>
    </location>
</feature>
<organism evidence="4 5">
    <name type="scientific">Candidatus Viridilinea halotolerans</name>
    <dbReference type="NCBI Taxonomy" id="2491704"/>
    <lineage>
        <taxon>Bacteria</taxon>
        <taxon>Bacillati</taxon>
        <taxon>Chloroflexota</taxon>
        <taxon>Chloroflexia</taxon>
        <taxon>Chloroflexales</taxon>
        <taxon>Chloroflexineae</taxon>
        <taxon>Oscillochloridaceae</taxon>
        <taxon>Candidatus Viridilinea</taxon>
    </lineage>
</organism>
<feature type="region of interest" description="Disordered" evidence="1">
    <location>
        <begin position="1"/>
        <end position="25"/>
    </location>
</feature>
<dbReference type="PANTHER" id="PTHR35788:SF1">
    <property type="entry name" value="EXPORTED PROTEIN"/>
    <property type="match status" value="1"/>
</dbReference>
<evidence type="ECO:0000313" key="4">
    <source>
        <dbReference type="EMBL" id="RRR71181.1"/>
    </source>
</evidence>